<dbReference type="GO" id="GO:0000155">
    <property type="term" value="F:phosphorelay sensor kinase activity"/>
    <property type="evidence" value="ECO:0007669"/>
    <property type="project" value="InterPro"/>
</dbReference>
<feature type="transmembrane region" description="Helical" evidence="4">
    <location>
        <begin position="58"/>
        <end position="78"/>
    </location>
</feature>
<feature type="transmembrane region" description="Helical" evidence="4">
    <location>
        <begin position="90"/>
        <end position="109"/>
    </location>
</feature>
<dbReference type="SUPFAM" id="SSF47384">
    <property type="entry name" value="Homodimeric domain of signal transducing histidine kinase"/>
    <property type="match status" value="1"/>
</dbReference>
<evidence type="ECO:0000313" key="7">
    <source>
        <dbReference type="Proteomes" id="UP000286947"/>
    </source>
</evidence>
<dbReference type="Gene3D" id="3.30.565.10">
    <property type="entry name" value="Histidine kinase-like ATPase, C-terminal domain"/>
    <property type="match status" value="1"/>
</dbReference>
<dbReference type="SUPFAM" id="SSF55874">
    <property type="entry name" value="ATPase domain of HSP90 chaperone/DNA topoisomerase II/histidine kinase"/>
    <property type="match status" value="1"/>
</dbReference>
<evidence type="ECO:0000256" key="4">
    <source>
        <dbReference type="SAM" id="Phobius"/>
    </source>
</evidence>
<dbReference type="OrthoDB" id="9815750at2"/>
<dbReference type="Pfam" id="PF02518">
    <property type="entry name" value="HATPase_c"/>
    <property type="match status" value="1"/>
</dbReference>
<evidence type="ECO:0000256" key="2">
    <source>
        <dbReference type="ARBA" id="ARBA00012438"/>
    </source>
</evidence>
<comment type="caution">
    <text evidence="6">The sequence shown here is derived from an EMBL/GenBank/DDBJ whole genome shotgun (WGS) entry which is preliminary data.</text>
</comment>
<dbReference type="EMBL" id="PQSP01000002">
    <property type="protein sequence ID" value="RUS67029.1"/>
    <property type="molecule type" value="Genomic_DNA"/>
</dbReference>
<dbReference type="SMART" id="SM00388">
    <property type="entry name" value="HisKA"/>
    <property type="match status" value="1"/>
</dbReference>
<evidence type="ECO:0000256" key="3">
    <source>
        <dbReference type="ARBA" id="ARBA00022553"/>
    </source>
</evidence>
<sequence length="589" mass="66498">MEKEQFTLFRDLQQEDASASSVRLWSVFLTARIALAMVLVLIQATLHSIQASSGESRADWIMTIPLVVYFVETIIVRWMLSKGLWRHQRLWLWVLTVGVDLLTFSWLYWSGTDTNSYLSLFMFCILMVASLGPRWLIYLVCLFAAGLLLLRSGLLQDNFQAPADFIGIRPVLLASLGLFALGELIFQLANRMRREEHRAYEGISSARLQQVLNQMIVAEMGMGVVVADHEAQLKMVNPAAAALITGKELQSETTDLLPVLNDASGWKQLQEVVKTLFANDVGSRWLVFDFMLEQGSQGGRLLQIKGRLLETGGAEGQRLCVLFLSDMREVDRRMQQEKLAAMGRMSASIAHEIRNPLATITSANTLLSEGLHDKGSLRLTEMISTNAQRLARIVKDVLDVAHMQEGGEVEAIDLLFALPEIVRDWARNNQQMHRVATKWPDDIFGVFIAFDEEHLRRVLINLLDNAARYASQESDAIVVSCQVYQLADNEIVRVSVYSDGAELAVSTEKSLFEPFFSTEVRGTGLGLYICRSLCNRYGASLDYQRIDLDRQGVLRGYNEFYITANRVDPLPGETKILIEQTRHQWPEEE</sequence>
<gene>
    <name evidence="6" type="primary">zraS</name>
    <name evidence="6" type="ORF">CUZ56_00967</name>
</gene>
<dbReference type="AlphaFoldDB" id="A0A433SE44"/>
<proteinExistence type="predicted"/>
<dbReference type="CDD" id="cd00075">
    <property type="entry name" value="HATPase"/>
    <property type="match status" value="1"/>
</dbReference>
<evidence type="ECO:0000259" key="5">
    <source>
        <dbReference type="PROSITE" id="PS50109"/>
    </source>
</evidence>
<dbReference type="InterPro" id="IPR005467">
    <property type="entry name" value="His_kinase_dom"/>
</dbReference>
<comment type="catalytic activity">
    <reaction evidence="1">
        <text>ATP + protein L-histidine = ADP + protein N-phospho-L-histidine.</text>
        <dbReference type="EC" id="2.7.13.3"/>
    </reaction>
</comment>
<feature type="transmembrane region" description="Helical" evidence="4">
    <location>
        <begin position="21"/>
        <end position="46"/>
    </location>
</feature>
<dbReference type="PROSITE" id="PS50109">
    <property type="entry name" value="HIS_KIN"/>
    <property type="match status" value="1"/>
</dbReference>
<dbReference type="PANTHER" id="PTHR43065:SF52">
    <property type="entry name" value="SENSOR PROTEIN KINASE PILS"/>
    <property type="match status" value="1"/>
</dbReference>
<reference evidence="6 7" key="1">
    <citation type="submission" date="2018-01" db="EMBL/GenBank/DDBJ databases">
        <title>Saezia sanguinis gen. nov., sp. nov., in the order Burkholderiales isolated from human blood.</title>
        <authorList>
            <person name="Medina-Pascual M.J."/>
            <person name="Valdezate S."/>
            <person name="Monzon S."/>
            <person name="Cuesta I."/>
            <person name="Carrasco G."/>
            <person name="Villalon P."/>
            <person name="Saez-Nieto J.A."/>
        </authorList>
    </citation>
    <scope>NUCLEOTIDE SEQUENCE [LARGE SCALE GENOMIC DNA]</scope>
    <source>
        <strain evidence="6 7">CNM695-12</strain>
    </source>
</reference>
<dbReference type="InterPro" id="IPR004358">
    <property type="entry name" value="Sig_transdc_His_kin-like_C"/>
</dbReference>
<dbReference type="Pfam" id="PF00512">
    <property type="entry name" value="HisKA"/>
    <property type="match status" value="1"/>
</dbReference>
<keyword evidence="4" id="KW-0812">Transmembrane</keyword>
<keyword evidence="3" id="KW-0597">Phosphoprotein</keyword>
<dbReference type="CDD" id="cd00082">
    <property type="entry name" value="HisKA"/>
    <property type="match status" value="1"/>
</dbReference>
<keyword evidence="4" id="KW-1133">Transmembrane helix</keyword>
<evidence type="ECO:0000256" key="1">
    <source>
        <dbReference type="ARBA" id="ARBA00000085"/>
    </source>
</evidence>
<protein>
    <recommendedName>
        <fullName evidence="2">histidine kinase</fullName>
        <ecNumber evidence="2">2.7.13.3</ecNumber>
    </recommendedName>
</protein>
<dbReference type="Proteomes" id="UP000286947">
    <property type="component" value="Unassembled WGS sequence"/>
</dbReference>
<feature type="transmembrane region" description="Helical" evidence="4">
    <location>
        <begin position="166"/>
        <end position="186"/>
    </location>
</feature>
<dbReference type="SMART" id="SM00387">
    <property type="entry name" value="HATPase_c"/>
    <property type="match status" value="1"/>
</dbReference>
<organism evidence="6 7">
    <name type="scientific">Saezia sanguinis</name>
    <dbReference type="NCBI Taxonomy" id="1965230"/>
    <lineage>
        <taxon>Bacteria</taxon>
        <taxon>Pseudomonadati</taxon>
        <taxon>Pseudomonadota</taxon>
        <taxon>Betaproteobacteria</taxon>
        <taxon>Burkholderiales</taxon>
        <taxon>Saeziaceae</taxon>
        <taxon>Saezia</taxon>
    </lineage>
</organism>
<keyword evidence="7" id="KW-1185">Reference proteome</keyword>
<feature type="transmembrane region" description="Helical" evidence="4">
    <location>
        <begin position="136"/>
        <end position="154"/>
    </location>
</feature>
<dbReference type="PRINTS" id="PR00344">
    <property type="entry name" value="BCTRLSENSOR"/>
</dbReference>
<keyword evidence="4" id="KW-0472">Membrane</keyword>
<dbReference type="PANTHER" id="PTHR43065">
    <property type="entry name" value="SENSOR HISTIDINE KINASE"/>
    <property type="match status" value="1"/>
</dbReference>
<name>A0A433SE44_9BURK</name>
<dbReference type="RefSeq" id="WP_126978773.1">
    <property type="nucleotide sequence ID" value="NZ_PQSP01000002.1"/>
</dbReference>
<dbReference type="EC" id="2.7.13.3" evidence="2"/>
<dbReference type="InterPro" id="IPR003594">
    <property type="entry name" value="HATPase_dom"/>
</dbReference>
<feature type="domain" description="Histidine kinase" evidence="5">
    <location>
        <begin position="348"/>
        <end position="545"/>
    </location>
</feature>
<evidence type="ECO:0000313" key="6">
    <source>
        <dbReference type="EMBL" id="RUS67029.1"/>
    </source>
</evidence>
<dbReference type="InterPro" id="IPR036890">
    <property type="entry name" value="HATPase_C_sf"/>
</dbReference>
<dbReference type="InterPro" id="IPR003661">
    <property type="entry name" value="HisK_dim/P_dom"/>
</dbReference>
<dbReference type="Gene3D" id="1.10.287.130">
    <property type="match status" value="1"/>
</dbReference>
<accession>A0A433SE44</accession>
<keyword evidence="6" id="KW-0808">Transferase</keyword>
<dbReference type="InterPro" id="IPR036097">
    <property type="entry name" value="HisK_dim/P_sf"/>
</dbReference>